<organism evidence="1">
    <name type="scientific">marine sediment metagenome</name>
    <dbReference type="NCBI Taxonomy" id="412755"/>
    <lineage>
        <taxon>unclassified sequences</taxon>
        <taxon>metagenomes</taxon>
        <taxon>ecological metagenomes</taxon>
    </lineage>
</organism>
<dbReference type="Gene3D" id="3.40.50.300">
    <property type="entry name" value="P-loop containing nucleotide triphosphate hydrolases"/>
    <property type="match status" value="1"/>
</dbReference>
<dbReference type="PANTHER" id="PTHR43384:SF7">
    <property type="entry name" value="CARBON-MONOXIDE DEHYDROGENASE ACCESSORY PROTEIN"/>
    <property type="match status" value="1"/>
</dbReference>
<dbReference type="PANTHER" id="PTHR43384">
    <property type="entry name" value="SEPTUM SITE-DETERMINING PROTEIN MIND HOMOLOG, CHLOROPLASTIC-RELATED"/>
    <property type="match status" value="1"/>
</dbReference>
<dbReference type="GO" id="GO:0005829">
    <property type="term" value="C:cytosol"/>
    <property type="evidence" value="ECO:0007669"/>
    <property type="project" value="TreeGrafter"/>
</dbReference>
<sequence length="167" mass="18405">MRLFEYGIQQAITEADGFDLLTMGHPEGPGCYCAANNLLRNFLDKLSSAYDFVVIDNEAGMEHLSRRTTNKVDLLCIVAEPTPLGAVTAQRIFELAEQLPISVKQIGIIWNKANSSKKLDGMNIFGCVPYDQAVLDASMQGETIFDVEQNSSAFVAVRKILEQNLTS</sequence>
<dbReference type="SUPFAM" id="SSF52540">
    <property type="entry name" value="P-loop containing nucleoside triphosphate hydrolases"/>
    <property type="match status" value="1"/>
</dbReference>
<dbReference type="GO" id="GO:0016887">
    <property type="term" value="F:ATP hydrolysis activity"/>
    <property type="evidence" value="ECO:0007669"/>
    <property type="project" value="TreeGrafter"/>
</dbReference>
<accession>X0XWY2</accession>
<gene>
    <name evidence="1" type="ORF">S01H1_68017</name>
</gene>
<evidence type="ECO:0000313" key="1">
    <source>
        <dbReference type="EMBL" id="GAG29291.1"/>
    </source>
</evidence>
<comment type="caution">
    <text evidence="1">The sequence shown here is derived from an EMBL/GenBank/DDBJ whole genome shotgun (WGS) entry which is preliminary data.</text>
</comment>
<proteinExistence type="predicted"/>
<dbReference type="GO" id="GO:0051782">
    <property type="term" value="P:negative regulation of cell division"/>
    <property type="evidence" value="ECO:0007669"/>
    <property type="project" value="TreeGrafter"/>
</dbReference>
<evidence type="ECO:0008006" key="2">
    <source>
        <dbReference type="Google" id="ProtNLM"/>
    </source>
</evidence>
<reference evidence="1" key="1">
    <citation type="journal article" date="2014" name="Front. Microbiol.">
        <title>High frequency of phylogenetically diverse reductive dehalogenase-homologous genes in deep subseafloor sedimentary metagenomes.</title>
        <authorList>
            <person name="Kawai M."/>
            <person name="Futagami T."/>
            <person name="Toyoda A."/>
            <person name="Takaki Y."/>
            <person name="Nishi S."/>
            <person name="Hori S."/>
            <person name="Arai W."/>
            <person name="Tsubouchi T."/>
            <person name="Morono Y."/>
            <person name="Uchiyama I."/>
            <person name="Ito T."/>
            <person name="Fujiyama A."/>
            <person name="Inagaki F."/>
            <person name="Takami H."/>
        </authorList>
    </citation>
    <scope>NUCLEOTIDE SEQUENCE</scope>
    <source>
        <strain evidence="1">Expedition CK06-06</strain>
    </source>
</reference>
<protein>
    <recommendedName>
        <fullName evidence="2">CobQ/CobB/MinD/ParA nucleotide binding domain-containing protein</fullName>
    </recommendedName>
</protein>
<dbReference type="GO" id="GO:0009898">
    <property type="term" value="C:cytoplasmic side of plasma membrane"/>
    <property type="evidence" value="ECO:0007669"/>
    <property type="project" value="TreeGrafter"/>
</dbReference>
<dbReference type="AlphaFoldDB" id="X0XWY2"/>
<dbReference type="InterPro" id="IPR050625">
    <property type="entry name" value="ParA/MinD_ATPase"/>
</dbReference>
<dbReference type="InterPro" id="IPR027417">
    <property type="entry name" value="P-loop_NTPase"/>
</dbReference>
<name>X0XWY2_9ZZZZ</name>
<dbReference type="GO" id="GO:0005524">
    <property type="term" value="F:ATP binding"/>
    <property type="evidence" value="ECO:0007669"/>
    <property type="project" value="TreeGrafter"/>
</dbReference>
<dbReference type="EMBL" id="BARS01045081">
    <property type="protein sequence ID" value="GAG29291.1"/>
    <property type="molecule type" value="Genomic_DNA"/>
</dbReference>